<dbReference type="InterPro" id="IPR035906">
    <property type="entry name" value="MetI-like_sf"/>
</dbReference>
<dbReference type="PROSITE" id="PS50928">
    <property type="entry name" value="ABC_TM1"/>
    <property type="match status" value="1"/>
</dbReference>
<protein>
    <submittedName>
        <fullName evidence="9">ABC transporter permease subunit</fullName>
    </submittedName>
</protein>
<dbReference type="AlphaFoldDB" id="A0A7X3IFT2"/>
<keyword evidence="10" id="KW-1185">Reference proteome</keyword>
<feature type="transmembrane region" description="Helical" evidence="7">
    <location>
        <begin position="259"/>
        <end position="278"/>
    </location>
</feature>
<feature type="transmembrane region" description="Helical" evidence="7">
    <location>
        <begin position="111"/>
        <end position="131"/>
    </location>
</feature>
<dbReference type="Proteomes" id="UP000460318">
    <property type="component" value="Unassembled WGS sequence"/>
</dbReference>
<dbReference type="GO" id="GO:0055085">
    <property type="term" value="P:transmembrane transport"/>
    <property type="evidence" value="ECO:0007669"/>
    <property type="project" value="InterPro"/>
</dbReference>
<evidence type="ECO:0000256" key="3">
    <source>
        <dbReference type="ARBA" id="ARBA00022475"/>
    </source>
</evidence>
<evidence type="ECO:0000256" key="4">
    <source>
        <dbReference type="ARBA" id="ARBA00022692"/>
    </source>
</evidence>
<gene>
    <name evidence="9" type="ORF">GRF59_05700</name>
</gene>
<sequence>MMGAQSTGEKVFSVINTVLMLLLCFITLYPFLYVLFASLSEASSFIQHRGMLLKPLGLNFEAYKAVFKNPMITSGYRNTLFYVSAGTAINLFMTALGAYVLSRRNLYFKNFLMFGIVLTMVFSGGLIPSYILVNKLGMMNTPWALLIPGAISTFNLIIMRTAFQGVPVSLEESAKIDGAGEFTILFRIVIPLSMPVIAVMILWYAVGHWNSYFSALVYLRDRTMYPLQLVLREILIANSTDSMSTGVAADDKYAIGETIKYATIIVSTLPIICLYPFLQKYFVKGVLIGAIKE</sequence>
<name>A0A7X3IFT2_9BACL</name>
<comment type="caution">
    <text evidence="9">The sequence shown here is derived from an EMBL/GenBank/DDBJ whole genome shotgun (WGS) entry which is preliminary data.</text>
</comment>
<feature type="transmembrane region" description="Helical" evidence="7">
    <location>
        <begin position="12"/>
        <end position="36"/>
    </location>
</feature>
<dbReference type="Gene3D" id="1.10.3720.10">
    <property type="entry name" value="MetI-like"/>
    <property type="match status" value="1"/>
</dbReference>
<keyword evidence="3" id="KW-1003">Cell membrane</keyword>
<dbReference type="PANTHER" id="PTHR43744">
    <property type="entry name" value="ABC TRANSPORTER PERMEASE PROTEIN MG189-RELATED-RELATED"/>
    <property type="match status" value="1"/>
</dbReference>
<accession>A0A7X3IFT2</accession>
<dbReference type="GO" id="GO:0005886">
    <property type="term" value="C:plasma membrane"/>
    <property type="evidence" value="ECO:0007669"/>
    <property type="project" value="UniProtKB-SubCell"/>
</dbReference>
<feature type="transmembrane region" description="Helical" evidence="7">
    <location>
        <begin position="184"/>
        <end position="206"/>
    </location>
</feature>
<evidence type="ECO:0000256" key="1">
    <source>
        <dbReference type="ARBA" id="ARBA00004651"/>
    </source>
</evidence>
<feature type="transmembrane region" description="Helical" evidence="7">
    <location>
        <begin position="143"/>
        <end position="163"/>
    </location>
</feature>
<evidence type="ECO:0000256" key="5">
    <source>
        <dbReference type="ARBA" id="ARBA00022989"/>
    </source>
</evidence>
<evidence type="ECO:0000313" key="10">
    <source>
        <dbReference type="Proteomes" id="UP000460318"/>
    </source>
</evidence>
<reference evidence="9 10" key="1">
    <citation type="submission" date="2019-12" db="EMBL/GenBank/DDBJ databases">
        <title>Paenibacillus sp. nov., an endophytic bacterium isolated from the stem of Dendrobium.</title>
        <authorList>
            <person name="Zhao R."/>
        </authorList>
    </citation>
    <scope>NUCLEOTIDE SEQUENCE [LARGE SCALE GENOMIC DNA]</scope>
    <source>
        <strain evidence="9 10">HJL G12</strain>
    </source>
</reference>
<dbReference type="EMBL" id="WUBI01000001">
    <property type="protein sequence ID" value="MWV43119.1"/>
    <property type="molecule type" value="Genomic_DNA"/>
</dbReference>
<feature type="domain" description="ABC transmembrane type-1" evidence="8">
    <location>
        <begin position="76"/>
        <end position="270"/>
    </location>
</feature>
<keyword evidence="6 7" id="KW-0472">Membrane</keyword>
<dbReference type="PANTHER" id="PTHR43744:SF9">
    <property type="entry name" value="POLYGALACTURONAN_RHAMNOGALACTURONAN TRANSPORT SYSTEM PERMEASE PROTEIN YTCP"/>
    <property type="match status" value="1"/>
</dbReference>
<comment type="similarity">
    <text evidence="7">Belongs to the binding-protein-dependent transport system permease family.</text>
</comment>
<keyword evidence="4 7" id="KW-0812">Transmembrane</keyword>
<proteinExistence type="inferred from homology"/>
<evidence type="ECO:0000313" key="9">
    <source>
        <dbReference type="EMBL" id="MWV43119.1"/>
    </source>
</evidence>
<dbReference type="InterPro" id="IPR000515">
    <property type="entry name" value="MetI-like"/>
</dbReference>
<dbReference type="CDD" id="cd06261">
    <property type="entry name" value="TM_PBP2"/>
    <property type="match status" value="1"/>
</dbReference>
<feature type="transmembrane region" description="Helical" evidence="7">
    <location>
        <begin position="79"/>
        <end position="99"/>
    </location>
</feature>
<organism evidence="9 10">
    <name type="scientific">Paenibacillus dendrobii</name>
    <dbReference type="NCBI Taxonomy" id="2691084"/>
    <lineage>
        <taxon>Bacteria</taxon>
        <taxon>Bacillati</taxon>
        <taxon>Bacillota</taxon>
        <taxon>Bacilli</taxon>
        <taxon>Bacillales</taxon>
        <taxon>Paenibacillaceae</taxon>
        <taxon>Paenibacillus</taxon>
    </lineage>
</organism>
<evidence type="ECO:0000259" key="8">
    <source>
        <dbReference type="PROSITE" id="PS50928"/>
    </source>
</evidence>
<dbReference type="SUPFAM" id="SSF161098">
    <property type="entry name" value="MetI-like"/>
    <property type="match status" value="1"/>
</dbReference>
<dbReference type="Pfam" id="PF00528">
    <property type="entry name" value="BPD_transp_1"/>
    <property type="match status" value="1"/>
</dbReference>
<evidence type="ECO:0000256" key="7">
    <source>
        <dbReference type="RuleBase" id="RU363032"/>
    </source>
</evidence>
<evidence type="ECO:0000256" key="6">
    <source>
        <dbReference type="ARBA" id="ARBA00023136"/>
    </source>
</evidence>
<keyword evidence="2 7" id="KW-0813">Transport</keyword>
<evidence type="ECO:0000256" key="2">
    <source>
        <dbReference type="ARBA" id="ARBA00022448"/>
    </source>
</evidence>
<comment type="subcellular location">
    <subcellularLocation>
        <location evidence="1 7">Cell membrane</location>
        <topology evidence="1 7">Multi-pass membrane protein</topology>
    </subcellularLocation>
</comment>
<keyword evidence="5 7" id="KW-1133">Transmembrane helix</keyword>